<keyword evidence="2 4" id="KW-0371">Homeobox</keyword>
<dbReference type="InterPro" id="IPR009057">
    <property type="entry name" value="Homeodomain-like_sf"/>
</dbReference>
<feature type="DNA-binding region" description="Homeobox" evidence="4">
    <location>
        <begin position="241"/>
        <end position="303"/>
    </location>
</feature>
<feature type="domain" description="Homeobox" evidence="5">
    <location>
        <begin position="239"/>
        <end position="302"/>
    </location>
</feature>
<comment type="subcellular location">
    <subcellularLocation>
        <location evidence="4">Nucleus</location>
    </subcellularLocation>
</comment>
<evidence type="ECO:0000313" key="6">
    <source>
        <dbReference type="EMBL" id="KAF1842988.1"/>
    </source>
</evidence>
<dbReference type="OrthoDB" id="10056939at2759"/>
<dbReference type="Gene3D" id="1.10.10.60">
    <property type="entry name" value="Homeodomain-like"/>
    <property type="match status" value="1"/>
</dbReference>
<evidence type="ECO:0000256" key="2">
    <source>
        <dbReference type="ARBA" id="ARBA00023155"/>
    </source>
</evidence>
<dbReference type="Pfam" id="PF05920">
    <property type="entry name" value="Homeobox_KN"/>
    <property type="match status" value="1"/>
</dbReference>
<dbReference type="PANTHER" id="PTHR11850">
    <property type="entry name" value="HOMEOBOX PROTEIN TRANSCRIPTION FACTORS"/>
    <property type="match status" value="1"/>
</dbReference>
<dbReference type="GO" id="GO:0006355">
    <property type="term" value="P:regulation of DNA-templated transcription"/>
    <property type="evidence" value="ECO:0007669"/>
    <property type="project" value="InterPro"/>
</dbReference>
<evidence type="ECO:0000256" key="3">
    <source>
        <dbReference type="ARBA" id="ARBA00023242"/>
    </source>
</evidence>
<evidence type="ECO:0000256" key="1">
    <source>
        <dbReference type="ARBA" id="ARBA00023125"/>
    </source>
</evidence>
<dbReference type="RefSeq" id="XP_040785551.1">
    <property type="nucleotide sequence ID" value="XM_040933674.1"/>
</dbReference>
<sequence>MLSPNDIAPKSKAASIWSFDSGYGSTTLEDDEAFQVPPSTGRGSSCQADADVPRVNYHGFSSTHQTPPQPTQQPIGLGLGSFWNVHVEDQLRLTRPESPIGPVTTKLNVFTTKVGSSTDFLCPPLSDSQDTCVTCQLWNITNPGENLKCNDCRDKNFIVPQTPRSQVQNLKAKLDVPRLEIPYKQQPRKHSINNNSTRCSACEISSLIEPDRPSGCATCNPNSNLLSPISPNLPSKVKRSCARRPAKLPPRALQCLQAWLLDNRNNPYPGAETKRSLAQDCGITERQVTTWFTNARARRMNASVDRSNPQSEDEGNYETGFSSVGSTPICTSGLPFGYRTPLDRRCLDTSNIVANSFEQKASRTSRRGKKKDYSRMNTISPIDDLAPSIPPTPLTAIATREGNVQQTWQCTFCYQHIAPKSWRRHEETQHRPKRKWTCLLNGPRLTLPSRSNPRTNTSVVCAFCMAENPSEDHLLRSHRIVECTNKSEDERTFLRPDHLRQHVRNFHKATLWEVVRDGWRKDGPGKDEIENWVCGFCDQDLKTWDIRETHVAGHFKDGMTMTDWKESKRLEPTIESSKKRRNSNAEYSNMFTKIARTLTRRSTQHQHEHKSPLTTQFADAWDSITTSTDLCAAESTLLPDTIFDTFMAEVCGNGVDSCDLTATSSGEQVPASNDRYDSAFHDEEDMGLDFNTLTDAFLNGSFTEFQEPWDQQLE</sequence>
<reference evidence="6" key="1">
    <citation type="submission" date="2020-01" db="EMBL/GenBank/DDBJ databases">
        <authorList>
            <consortium name="DOE Joint Genome Institute"/>
            <person name="Haridas S."/>
            <person name="Albert R."/>
            <person name="Binder M."/>
            <person name="Bloem J."/>
            <person name="Labutti K."/>
            <person name="Salamov A."/>
            <person name="Andreopoulos B."/>
            <person name="Baker S.E."/>
            <person name="Barry K."/>
            <person name="Bills G."/>
            <person name="Bluhm B.H."/>
            <person name="Cannon C."/>
            <person name="Castanera R."/>
            <person name="Culley D.E."/>
            <person name="Daum C."/>
            <person name="Ezra D."/>
            <person name="Gonzalez J.B."/>
            <person name="Henrissat B."/>
            <person name="Kuo A."/>
            <person name="Liang C."/>
            <person name="Lipzen A."/>
            <person name="Lutzoni F."/>
            <person name="Magnuson J."/>
            <person name="Mondo S."/>
            <person name="Nolan M."/>
            <person name="Ohm R."/>
            <person name="Pangilinan J."/>
            <person name="Park H.-J."/>
            <person name="Ramirez L."/>
            <person name="Alfaro M."/>
            <person name="Sun H."/>
            <person name="Tritt A."/>
            <person name="Yoshinaga Y."/>
            <person name="Zwiers L.-H."/>
            <person name="Turgeon B.G."/>
            <person name="Goodwin S.B."/>
            <person name="Spatafora J.W."/>
            <person name="Crous P.W."/>
            <person name="Grigoriev I.V."/>
        </authorList>
    </citation>
    <scope>NUCLEOTIDE SEQUENCE</scope>
    <source>
        <strain evidence="6">CBS 394.84</strain>
    </source>
</reference>
<proteinExistence type="predicted"/>
<organism evidence="6 7">
    <name type="scientific">Cucurbitaria berberidis CBS 394.84</name>
    <dbReference type="NCBI Taxonomy" id="1168544"/>
    <lineage>
        <taxon>Eukaryota</taxon>
        <taxon>Fungi</taxon>
        <taxon>Dikarya</taxon>
        <taxon>Ascomycota</taxon>
        <taxon>Pezizomycotina</taxon>
        <taxon>Dothideomycetes</taxon>
        <taxon>Pleosporomycetidae</taxon>
        <taxon>Pleosporales</taxon>
        <taxon>Pleosporineae</taxon>
        <taxon>Cucurbitariaceae</taxon>
        <taxon>Cucurbitaria</taxon>
    </lineage>
</organism>
<dbReference type="SMART" id="SM00389">
    <property type="entry name" value="HOX"/>
    <property type="match status" value="1"/>
</dbReference>
<dbReference type="Proteomes" id="UP000800039">
    <property type="component" value="Unassembled WGS sequence"/>
</dbReference>
<dbReference type="GeneID" id="63850925"/>
<dbReference type="InterPro" id="IPR008422">
    <property type="entry name" value="KN_HD"/>
</dbReference>
<evidence type="ECO:0000256" key="4">
    <source>
        <dbReference type="PROSITE-ProRule" id="PRU00108"/>
    </source>
</evidence>
<evidence type="ECO:0000259" key="5">
    <source>
        <dbReference type="PROSITE" id="PS50071"/>
    </source>
</evidence>
<name>A0A9P4GBU7_9PLEO</name>
<dbReference type="InterPro" id="IPR001356">
    <property type="entry name" value="HD"/>
</dbReference>
<dbReference type="PROSITE" id="PS50071">
    <property type="entry name" value="HOMEOBOX_2"/>
    <property type="match status" value="1"/>
</dbReference>
<keyword evidence="3 4" id="KW-0539">Nucleus</keyword>
<dbReference type="AlphaFoldDB" id="A0A9P4GBU7"/>
<evidence type="ECO:0000313" key="7">
    <source>
        <dbReference type="Proteomes" id="UP000800039"/>
    </source>
</evidence>
<comment type="caution">
    <text evidence="6">The sequence shown here is derived from an EMBL/GenBank/DDBJ whole genome shotgun (WGS) entry which is preliminary data.</text>
</comment>
<keyword evidence="7" id="KW-1185">Reference proteome</keyword>
<gene>
    <name evidence="6" type="ORF">K460DRAFT_367905</name>
</gene>
<dbReference type="SUPFAM" id="SSF46689">
    <property type="entry name" value="Homeodomain-like"/>
    <property type="match status" value="1"/>
</dbReference>
<dbReference type="EMBL" id="ML976617">
    <property type="protein sequence ID" value="KAF1842988.1"/>
    <property type="molecule type" value="Genomic_DNA"/>
</dbReference>
<keyword evidence="1 4" id="KW-0238">DNA-binding</keyword>
<dbReference type="GO" id="GO:0005634">
    <property type="term" value="C:nucleus"/>
    <property type="evidence" value="ECO:0007669"/>
    <property type="project" value="UniProtKB-SubCell"/>
</dbReference>
<protein>
    <recommendedName>
        <fullName evidence="5">Homeobox domain-containing protein</fullName>
    </recommendedName>
</protein>
<dbReference type="CDD" id="cd00086">
    <property type="entry name" value="homeodomain"/>
    <property type="match status" value="1"/>
</dbReference>
<dbReference type="GO" id="GO:0003677">
    <property type="term" value="F:DNA binding"/>
    <property type="evidence" value="ECO:0007669"/>
    <property type="project" value="UniProtKB-UniRule"/>
</dbReference>
<dbReference type="InterPro" id="IPR050224">
    <property type="entry name" value="TALE_homeobox"/>
</dbReference>
<accession>A0A9P4GBU7</accession>